<reference evidence="1" key="1">
    <citation type="submission" date="2022-09" db="EMBL/GenBank/DDBJ databases">
        <title>A Global Phylogenomic Analysis of the Shiitake Genus Lentinula.</title>
        <authorList>
            <consortium name="DOE Joint Genome Institute"/>
            <person name="Sierra-Patev S."/>
            <person name="Min B."/>
            <person name="Naranjo-Ortiz M."/>
            <person name="Looney B."/>
            <person name="Konkel Z."/>
            <person name="Slot J.C."/>
            <person name="Sakamoto Y."/>
            <person name="Steenwyk J.L."/>
            <person name="Rokas A."/>
            <person name="Carro J."/>
            <person name="Camarero S."/>
            <person name="Ferreira P."/>
            <person name="Molpeceres G."/>
            <person name="Ruiz-Duenas F.J."/>
            <person name="Serrano A."/>
            <person name="Henrissat B."/>
            <person name="Drula E."/>
            <person name="Hughes K.W."/>
            <person name="Mata J.L."/>
            <person name="Ishikawa N.K."/>
            <person name="Vargas-Isla R."/>
            <person name="Ushijima S."/>
            <person name="Smith C.A."/>
            <person name="Ahrendt S."/>
            <person name="Andreopoulos W."/>
            <person name="He G."/>
            <person name="Labutti K."/>
            <person name="Lipzen A."/>
            <person name="Ng V."/>
            <person name="Riley R."/>
            <person name="Sandor L."/>
            <person name="Barry K."/>
            <person name="Martinez A.T."/>
            <person name="Xiao Y."/>
            <person name="Gibbons J.G."/>
            <person name="Terashima K."/>
            <person name="Grigoriev I.V."/>
            <person name="Hibbett D.S."/>
        </authorList>
    </citation>
    <scope>NUCLEOTIDE SEQUENCE</scope>
    <source>
        <strain evidence="1">TMI1499</strain>
    </source>
</reference>
<proteinExistence type="predicted"/>
<accession>A0ACC1TKS1</accession>
<protein>
    <submittedName>
        <fullName evidence="1">Uncharacterized protein</fullName>
    </submittedName>
</protein>
<dbReference type="Proteomes" id="UP001163835">
    <property type="component" value="Unassembled WGS sequence"/>
</dbReference>
<evidence type="ECO:0000313" key="1">
    <source>
        <dbReference type="EMBL" id="KAJ3805340.1"/>
    </source>
</evidence>
<organism evidence="1 2">
    <name type="scientific">Lentinula aff. lateritia</name>
    <dbReference type="NCBI Taxonomy" id="2804960"/>
    <lineage>
        <taxon>Eukaryota</taxon>
        <taxon>Fungi</taxon>
        <taxon>Dikarya</taxon>
        <taxon>Basidiomycota</taxon>
        <taxon>Agaricomycotina</taxon>
        <taxon>Agaricomycetes</taxon>
        <taxon>Agaricomycetidae</taxon>
        <taxon>Agaricales</taxon>
        <taxon>Marasmiineae</taxon>
        <taxon>Omphalotaceae</taxon>
        <taxon>Lentinula</taxon>
    </lineage>
</organism>
<keyword evidence="2" id="KW-1185">Reference proteome</keyword>
<evidence type="ECO:0000313" key="2">
    <source>
        <dbReference type="Proteomes" id="UP001163835"/>
    </source>
</evidence>
<comment type="caution">
    <text evidence="1">The sequence shown here is derived from an EMBL/GenBank/DDBJ whole genome shotgun (WGS) entry which is preliminary data.</text>
</comment>
<gene>
    <name evidence="1" type="ORF">F5876DRAFT_52008</name>
</gene>
<dbReference type="EMBL" id="MU795617">
    <property type="protein sequence ID" value="KAJ3805340.1"/>
    <property type="molecule type" value="Genomic_DNA"/>
</dbReference>
<sequence>DERNILLPGFLITVRRVSYRDLQGTGVRVPDEGVTVNGSLEEAWRECFNIPDSMSGIMADSGSPLATSFMPDPTIVAVCHSRESGVEFDPEALISLGLCKVLNPLPMGMVAEDFVESGAEMSGQDGWGFGGMELKLKLTPVGRSVMEMCWVGGLALMSFGPS</sequence>
<name>A0ACC1TKS1_9AGAR</name>
<feature type="non-terminal residue" evidence="1">
    <location>
        <position position="1"/>
    </location>
</feature>